<name>A0A837IIB9_9BACT</name>
<gene>
    <name evidence="1" type="ORF">UW25_C0004G0242</name>
</gene>
<proteinExistence type="predicted"/>
<dbReference type="EMBL" id="LCHP01000004">
    <property type="protein sequence ID" value="KKT36914.1"/>
    <property type="molecule type" value="Genomic_DNA"/>
</dbReference>
<evidence type="ECO:0000313" key="2">
    <source>
        <dbReference type="Proteomes" id="UP000033815"/>
    </source>
</evidence>
<reference evidence="1 2" key="1">
    <citation type="journal article" date="2015" name="Nature">
        <title>rRNA introns, odd ribosomes, and small enigmatic genomes across a large radiation of phyla.</title>
        <authorList>
            <person name="Brown C.T."/>
            <person name="Hug L.A."/>
            <person name="Thomas B.C."/>
            <person name="Sharon I."/>
            <person name="Castelle C.J."/>
            <person name="Singh A."/>
            <person name="Wilkins M.J."/>
            <person name="Williams K.H."/>
            <person name="Banfield J.F."/>
        </authorList>
    </citation>
    <scope>NUCLEOTIDE SEQUENCE [LARGE SCALE GENOMIC DNA]</scope>
</reference>
<protein>
    <submittedName>
        <fullName evidence="1">Uncharacterized protein</fullName>
    </submittedName>
</protein>
<evidence type="ECO:0000313" key="1">
    <source>
        <dbReference type="EMBL" id="KKT36914.1"/>
    </source>
</evidence>
<dbReference type="Proteomes" id="UP000033815">
    <property type="component" value="Unassembled WGS sequence"/>
</dbReference>
<dbReference type="AlphaFoldDB" id="A0A837IIB9"/>
<comment type="caution">
    <text evidence="1">The sequence shown here is derived from an EMBL/GenBank/DDBJ whole genome shotgun (WGS) entry which is preliminary data.</text>
</comment>
<accession>A0A837IIB9</accession>
<organism evidence="1 2">
    <name type="scientific">Candidatus Nomurabacteria bacterium GW2011_GWB1_44_12</name>
    <dbReference type="NCBI Taxonomy" id="1618748"/>
    <lineage>
        <taxon>Bacteria</taxon>
        <taxon>Candidatus Nomuraibacteriota</taxon>
    </lineage>
</organism>
<sequence>MSTFNTRDEDDQARIARQRFEYLQANVVNCRRVVNSLRETVVYNLGRYSDAKKHLKKNEAELKRLREMLHPDEQ</sequence>